<feature type="transmembrane region" description="Helical" evidence="1">
    <location>
        <begin position="91"/>
        <end position="108"/>
    </location>
</feature>
<comment type="caution">
    <text evidence="3">The sequence shown here is derived from an EMBL/GenBank/DDBJ whole genome shotgun (WGS) entry which is preliminary data.</text>
</comment>
<organism evidence="3 4">
    <name type="scientific">Phreatobacter oligotrophus</name>
    <dbReference type="NCBI Taxonomy" id="1122261"/>
    <lineage>
        <taxon>Bacteria</taxon>
        <taxon>Pseudomonadati</taxon>
        <taxon>Pseudomonadota</taxon>
        <taxon>Alphaproteobacteria</taxon>
        <taxon>Hyphomicrobiales</taxon>
        <taxon>Phreatobacteraceae</taxon>
        <taxon>Phreatobacter</taxon>
    </lineage>
</organism>
<feature type="transmembrane region" description="Helical" evidence="1">
    <location>
        <begin position="38"/>
        <end position="58"/>
    </location>
</feature>
<dbReference type="AlphaFoldDB" id="A0A2T4YP32"/>
<evidence type="ECO:0000256" key="1">
    <source>
        <dbReference type="SAM" id="Phobius"/>
    </source>
</evidence>
<dbReference type="PIRSF" id="PIRSF016919">
    <property type="entry name" value="HupE_UreJ"/>
    <property type="match status" value="1"/>
</dbReference>
<dbReference type="InterPro" id="IPR007038">
    <property type="entry name" value="HupE_UreJ"/>
</dbReference>
<feature type="transmembrane region" description="Helical" evidence="1">
    <location>
        <begin position="178"/>
        <end position="196"/>
    </location>
</feature>
<keyword evidence="1" id="KW-0472">Membrane</keyword>
<dbReference type="Proteomes" id="UP000241808">
    <property type="component" value="Unassembled WGS sequence"/>
</dbReference>
<keyword evidence="1" id="KW-1133">Transmembrane helix</keyword>
<keyword evidence="2" id="KW-0732">Signal</keyword>
<evidence type="ECO:0000256" key="2">
    <source>
        <dbReference type="SAM" id="SignalP"/>
    </source>
</evidence>
<keyword evidence="1" id="KW-0812">Transmembrane</keyword>
<feature type="transmembrane region" description="Helical" evidence="1">
    <location>
        <begin position="144"/>
        <end position="166"/>
    </location>
</feature>
<evidence type="ECO:0000313" key="4">
    <source>
        <dbReference type="Proteomes" id="UP000241808"/>
    </source>
</evidence>
<dbReference type="EMBL" id="PZZL01000033">
    <property type="protein sequence ID" value="PTM45165.1"/>
    <property type="molecule type" value="Genomic_DNA"/>
</dbReference>
<reference evidence="3 4" key="1">
    <citation type="submission" date="2018-04" db="EMBL/GenBank/DDBJ databases">
        <title>Genomic Encyclopedia of Archaeal and Bacterial Type Strains, Phase II (KMG-II): from individual species to whole genera.</title>
        <authorList>
            <person name="Goeker M."/>
        </authorList>
    </citation>
    <scope>NUCLEOTIDE SEQUENCE [LARGE SCALE GENOMIC DNA]</scope>
    <source>
        <strain evidence="3 4">DSM 25521</strain>
    </source>
</reference>
<feature type="signal peptide" evidence="2">
    <location>
        <begin position="1"/>
        <end position="23"/>
    </location>
</feature>
<dbReference type="Pfam" id="PF04955">
    <property type="entry name" value="HupE_UreJ"/>
    <property type="match status" value="1"/>
</dbReference>
<accession>A0A2T4YP32</accession>
<proteinExistence type="predicted"/>
<keyword evidence="4" id="KW-1185">Reference proteome</keyword>
<protein>
    <submittedName>
        <fullName evidence="3">Urease accessory protein</fullName>
    </submittedName>
</protein>
<name>A0A2T4YP32_9HYPH</name>
<sequence length="197" mass="19691">MNMKKLALFSIGGLLALTSGAMAHPGHGAAQDLAHGFMHPLSGLDHLIAMVAVGVLAARLGGRATYMVPLAFLLAMIAGGAAGYAGLPLPMVEQGIGLSVVVLSIAVALDYRLPLTLSMGLVGLFAVFHGHAHGTEGANAAAFLPYAAGFIAATSALHIAGIALGLSLDRFGAKSSIYLKRLIGAAGAVAGVMILAG</sequence>
<feature type="transmembrane region" description="Helical" evidence="1">
    <location>
        <begin position="65"/>
        <end position="85"/>
    </location>
</feature>
<dbReference type="RefSeq" id="WP_245902212.1">
    <property type="nucleotide sequence ID" value="NZ_PZZL01000033.1"/>
</dbReference>
<feature type="chain" id="PRO_5015736110" evidence="2">
    <location>
        <begin position="24"/>
        <end position="197"/>
    </location>
</feature>
<evidence type="ECO:0000313" key="3">
    <source>
        <dbReference type="EMBL" id="PTM45165.1"/>
    </source>
</evidence>
<feature type="transmembrane region" description="Helical" evidence="1">
    <location>
        <begin position="115"/>
        <end position="132"/>
    </location>
</feature>
<gene>
    <name evidence="3" type="ORF">C8P69_1338</name>
</gene>